<dbReference type="Proteomes" id="UP001177260">
    <property type="component" value="Unassembled WGS sequence"/>
</dbReference>
<accession>A0ACC3AWI2</accession>
<evidence type="ECO:0000313" key="1">
    <source>
        <dbReference type="EMBL" id="KAK1142032.1"/>
    </source>
</evidence>
<evidence type="ECO:0000313" key="2">
    <source>
        <dbReference type="Proteomes" id="UP001177260"/>
    </source>
</evidence>
<name>A0ACC3AWI2_9EURO</name>
<protein>
    <submittedName>
        <fullName evidence="1">Uncharacterized protein</fullName>
    </submittedName>
</protein>
<comment type="caution">
    <text evidence="1">The sequence shown here is derived from an EMBL/GenBank/DDBJ whole genome shotgun (WGS) entry which is preliminary data.</text>
</comment>
<organism evidence="1 2">
    <name type="scientific">Aspergillus melleus</name>
    <dbReference type="NCBI Taxonomy" id="138277"/>
    <lineage>
        <taxon>Eukaryota</taxon>
        <taxon>Fungi</taxon>
        <taxon>Dikarya</taxon>
        <taxon>Ascomycota</taxon>
        <taxon>Pezizomycotina</taxon>
        <taxon>Eurotiomycetes</taxon>
        <taxon>Eurotiomycetidae</taxon>
        <taxon>Eurotiales</taxon>
        <taxon>Aspergillaceae</taxon>
        <taxon>Aspergillus</taxon>
        <taxon>Aspergillus subgen. Circumdati</taxon>
    </lineage>
</organism>
<gene>
    <name evidence="1" type="ORF">N8T08_008238</name>
</gene>
<reference evidence="1 2" key="1">
    <citation type="journal article" date="2023" name="ACS Omega">
        <title>Identification of the Neoaspergillic Acid Biosynthesis Gene Cluster by Establishing an In Vitro CRISPR-Ribonucleoprotein Genetic System in Aspergillus melleus.</title>
        <authorList>
            <person name="Yuan B."/>
            <person name="Grau M.F."/>
            <person name="Murata R.M."/>
            <person name="Torok T."/>
            <person name="Venkateswaran K."/>
            <person name="Stajich J.E."/>
            <person name="Wang C.C.C."/>
        </authorList>
    </citation>
    <scope>NUCLEOTIDE SEQUENCE [LARGE SCALE GENOMIC DNA]</scope>
    <source>
        <strain evidence="1 2">IMV 1140</strain>
    </source>
</reference>
<keyword evidence="2" id="KW-1185">Reference proteome</keyword>
<proteinExistence type="predicted"/>
<dbReference type="EMBL" id="JAOPJF010000055">
    <property type="protein sequence ID" value="KAK1142032.1"/>
    <property type="molecule type" value="Genomic_DNA"/>
</dbReference>
<sequence>MLSSLVLLTPLLAGHCLASHFGSHLVEMEIFKRQSDSEAFVPGTTPGCPSNWPMCGTSGICYNPRQGQTCCPGGKYACPSNSFCLQEPYCCPDGLDPESCARRYGITLSPSSTEEPVPEPTDTSVPPEPTESVPEPTESAPEPTETVPDSTETAPEPTTTSNPVIPKPPTSSVPSVPSSTANPTLPTASPSTPLFTGGANAREVVGGVAIALGGLGLLGNLI</sequence>